<dbReference type="PANTHER" id="PTHR47412:SF1">
    <property type="entry name" value="FI01434P-RELATED"/>
    <property type="match status" value="1"/>
</dbReference>
<keyword evidence="2" id="KW-1185">Reference proteome</keyword>
<gene>
    <name evidence="1" type="ORF">TCAL_11158</name>
</gene>
<accession>A0A553NC38</accession>
<organism evidence="1 2">
    <name type="scientific">Tigriopus californicus</name>
    <name type="common">Marine copepod</name>
    <dbReference type="NCBI Taxonomy" id="6832"/>
    <lineage>
        <taxon>Eukaryota</taxon>
        <taxon>Metazoa</taxon>
        <taxon>Ecdysozoa</taxon>
        <taxon>Arthropoda</taxon>
        <taxon>Crustacea</taxon>
        <taxon>Multicrustacea</taxon>
        <taxon>Hexanauplia</taxon>
        <taxon>Copepoda</taxon>
        <taxon>Harpacticoida</taxon>
        <taxon>Harpacticidae</taxon>
        <taxon>Tigriopus</taxon>
    </lineage>
</organism>
<evidence type="ECO:0008006" key="3">
    <source>
        <dbReference type="Google" id="ProtNLM"/>
    </source>
</evidence>
<evidence type="ECO:0000313" key="1">
    <source>
        <dbReference type="EMBL" id="TRY63012.1"/>
    </source>
</evidence>
<sequence length="481" mass="55757">MDCCSRSLSMLYLKSIRGLWLLVTCLILLGIFTRSFLGSEDTDESTSEARQRHPETRVHILQYFGNDKTEPDDVIRRFRRPQIDVAQSLSTPPSRNFEARPKFHYTEDLFCLDKDIFPKIVERGSYWVFQNYIPAQRSFHCNETITYTTHADPTFLDNLEPLLERWQGPVSLSVYAPGTDFNKAVKAILYQRECSHSNLVKDFVTFHLFFDHIHLPPSKEKILKTKDILNMTIQCENVTSSVAFPPKESLFKNIHELTYPVNVARNVARESANSYFVFPSDIELYPSPGLIPSFLAMIKRNDPILRSPKPKVFVSPIFEIESGQSLPNNKRDLLKLHSEGIVKPFHASICSHCHKVPKWNEWMKDSNSTKMEVFTVGKRVNEFHHWEPIFIGTHADPLYDERLSWEGQADKMPHGYVMCVQDYEFHVLNNAFLVHKPGVKPRDVARPLKKKQKIRQQTQLIKGRIMPELKRIFGTKKGCSF</sequence>
<dbReference type="Pfam" id="PF13896">
    <property type="entry name" value="Glyco_transf_49"/>
    <property type="match status" value="1"/>
</dbReference>
<proteinExistence type="predicted"/>
<dbReference type="PANTHER" id="PTHR47412">
    <property type="entry name" value="FI01434P-RELATED"/>
    <property type="match status" value="1"/>
</dbReference>
<evidence type="ECO:0000313" key="2">
    <source>
        <dbReference type="Proteomes" id="UP000318571"/>
    </source>
</evidence>
<dbReference type="AlphaFoldDB" id="A0A553NC38"/>
<dbReference type="Proteomes" id="UP000318571">
    <property type="component" value="Chromosome 10"/>
</dbReference>
<dbReference type="EMBL" id="VCGU01000458">
    <property type="protein sequence ID" value="TRY63012.1"/>
    <property type="molecule type" value="Genomic_DNA"/>
</dbReference>
<dbReference type="STRING" id="6832.A0A553NC38"/>
<name>A0A553NC38_TIGCA</name>
<reference evidence="1 2" key="1">
    <citation type="journal article" date="2018" name="Nat. Ecol. Evol.">
        <title>Genomic signatures of mitonuclear coevolution across populations of Tigriopus californicus.</title>
        <authorList>
            <person name="Barreto F.S."/>
            <person name="Watson E.T."/>
            <person name="Lima T.G."/>
            <person name="Willett C.S."/>
            <person name="Edmands S."/>
            <person name="Li W."/>
            <person name="Burton R.S."/>
        </authorList>
    </citation>
    <scope>NUCLEOTIDE SEQUENCE [LARGE SCALE GENOMIC DNA]</scope>
    <source>
        <strain evidence="1 2">San Diego</strain>
    </source>
</reference>
<dbReference type="OMA" id="AVRCWES"/>
<comment type="caution">
    <text evidence="1">The sequence shown here is derived from an EMBL/GenBank/DDBJ whole genome shotgun (WGS) entry which is preliminary data.</text>
</comment>
<protein>
    <recommendedName>
        <fullName evidence="3">Beta-1,4-glucuronyltransferase 1</fullName>
    </recommendedName>
</protein>